<sequence>MGSHSSPGRPNSQQRRHNHHVSVASPDIVSASTTPPPTTHHVVTETETSPHTTSSGNLTTTLLTTPTILDQPSSSSSLSHPPPSSSSSSSSEPKNDMSLVASSRSHDRPQRSTHVSSTDYPASFRSSADESTTTRSIEPPKKRLWQCRVQNLTDLLLGFLRRRIPILAWLISHPYDWKNHLIQDLIAGVTISAVIIPQSMAYAMLASLPPVHGLYTSLVPTAVYACLGTSRHMSTGTFAITSLLLGQFTHKILTDQGYTDDFSSDGEYQRRYLPLCLLLTFFVGIIQILLSMARLGQWTSKHLLPTALVSGFNTASAFHIGTHQVKHLLGLKPPRETGAFSMIKTWIWFAQHFWGDTLWASFAMGLAAMALMYVLQRIEHQRRSEADRLHELSFPISSPIVPQTPSSLFTFPQYRSTVGSSPKSKSSRSGSHRGNNTTMDLYSRKRLLHRRGIVPSAVSDQALLTAQDVAIENAEQSMDSSPNRSPTTSPVQRDDPVLPTFHLPSSSRSPYLVAPEPSRSVHINTKISVTPPLLHSPTSPNNSGLSNTAEIEQEHRHGYRQDRARLFHNRSTYSSRAYRYKPFRSLTPSHPHRQRGGLSGSESEHEPLLSHNTNHGHGHGHSHGLGLGLGNKRRKQLRRGSATSSCESTCGAPDYSYSGPNAGPPTTYSYSGHEHESEIDNNDDIQQSRTGMEDNSNHHEQKRWWSWLVRGFGKVHFPIPDIFICVIVFTAATVIFDLDKQYGIEVIGYIPTGLPTVAWPPTMVEPWKTNDFVPMTWPSLLMAMVVYVMSLSVAKHFGKEYGYEVDADQEMLALGAGSLVGSCFGGYVCTGSLTRSAILAQLGAQTLLATLVGAFMVLMSLLWFTVLFERIPDTVLAAIVLVALSSLLAHTMEARRLWRVGRRKEALVWWITFVAVLVFSIEIGLAVGMAVVGLLKLYKHGSRWKKTFVRSVKQSSTYQRLMLMLGLQSPLYATAGRGLYTGDDENEY</sequence>
<keyword evidence="9" id="KW-1185">Reference proteome</keyword>
<feature type="transmembrane region" description="Helical" evidence="6">
    <location>
        <begin position="846"/>
        <end position="868"/>
    </location>
</feature>
<evidence type="ECO:0000259" key="7">
    <source>
        <dbReference type="Pfam" id="PF00916"/>
    </source>
</evidence>
<reference evidence="8 9" key="1">
    <citation type="submission" date="2016-07" db="EMBL/GenBank/DDBJ databases">
        <title>Pervasive Adenine N6-methylation of Active Genes in Fungi.</title>
        <authorList>
            <consortium name="DOE Joint Genome Institute"/>
            <person name="Mondo S.J."/>
            <person name="Dannebaum R.O."/>
            <person name="Kuo R.C."/>
            <person name="Labutti K."/>
            <person name="Haridas S."/>
            <person name="Kuo A."/>
            <person name="Salamov A."/>
            <person name="Ahrendt S.R."/>
            <person name="Lipzen A."/>
            <person name="Sullivan W."/>
            <person name="Andreopoulos W.B."/>
            <person name="Clum A."/>
            <person name="Lindquist E."/>
            <person name="Daum C."/>
            <person name="Ramamoorthy G.K."/>
            <person name="Gryganskyi A."/>
            <person name="Culley D."/>
            <person name="Magnuson J.K."/>
            <person name="James T.Y."/>
            <person name="O'Malley M.A."/>
            <person name="Stajich J.E."/>
            <person name="Spatafora J.W."/>
            <person name="Visel A."/>
            <person name="Grigoriev I.V."/>
        </authorList>
    </citation>
    <scope>NUCLEOTIDE SEQUENCE [LARGE SCALE GENOMIC DNA]</scope>
    <source>
        <strain evidence="8 9">NRRL 3116</strain>
    </source>
</reference>
<dbReference type="Pfam" id="PF00916">
    <property type="entry name" value="Sulfate_transp"/>
    <property type="match status" value="2"/>
</dbReference>
<keyword evidence="3 6" id="KW-1133">Transmembrane helix</keyword>
<feature type="transmembrane region" description="Helical" evidence="6">
    <location>
        <begin position="358"/>
        <end position="375"/>
    </location>
</feature>
<feature type="transmembrane region" description="Helical" evidence="6">
    <location>
        <begin position="811"/>
        <end position="834"/>
    </location>
</feature>
<dbReference type="OrthoDB" id="288203at2759"/>
<accession>A0A1Y2GWR8</accession>
<protein>
    <submittedName>
        <fullName evidence="8">Sulfate transporter family-domain-containing protein</fullName>
    </submittedName>
</protein>
<dbReference type="InterPro" id="IPR001902">
    <property type="entry name" value="SLC26A/SulP_fam"/>
</dbReference>
<feature type="transmembrane region" description="Helical" evidence="6">
    <location>
        <begin position="874"/>
        <end position="894"/>
    </location>
</feature>
<feature type="compositionally biased region" description="Polar residues" evidence="5">
    <location>
        <begin position="474"/>
        <end position="491"/>
    </location>
</feature>
<evidence type="ECO:0000313" key="8">
    <source>
        <dbReference type="EMBL" id="ORZ26717.1"/>
    </source>
</evidence>
<feature type="region of interest" description="Disordered" evidence="5">
    <location>
        <begin position="578"/>
        <end position="678"/>
    </location>
</feature>
<evidence type="ECO:0000313" key="9">
    <source>
        <dbReference type="Proteomes" id="UP000193648"/>
    </source>
</evidence>
<name>A0A1Y2GWR8_9FUNG</name>
<feature type="region of interest" description="Disordered" evidence="5">
    <location>
        <begin position="416"/>
        <end position="441"/>
    </location>
</feature>
<dbReference type="GO" id="GO:0055085">
    <property type="term" value="P:transmembrane transport"/>
    <property type="evidence" value="ECO:0007669"/>
    <property type="project" value="InterPro"/>
</dbReference>
<dbReference type="GO" id="GO:0016020">
    <property type="term" value="C:membrane"/>
    <property type="evidence" value="ECO:0007669"/>
    <property type="project" value="UniProtKB-SubCell"/>
</dbReference>
<dbReference type="GeneID" id="33563705"/>
<dbReference type="RefSeq" id="XP_021884480.1">
    <property type="nucleotide sequence ID" value="XM_022021861.1"/>
</dbReference>
<feature type="domain" description="SLC26A/SulP transporter" evidence="7">
    <location>
        <begin position="181"/>
        <end position="392"/>
    </location>
</feature>
<feature type="domain" description="SLC26A/SulP transporter" evidence="7">
    <location>
        <begin position="715"/>
        <end position="912"/>
    </location>
</feature>
<dbReference type="InParanoid" id="A0A1Y2GWR8"/>
<evidence type="ECO:0000256" key="5">
    <source>
        <dbReference type="SAM" id="MobiDB-lite"/>
    </source>
</evidence>
<dbReference type="AlphaFoldDB" id="A0A1Y2GWR8"/>
<dbReference type="Proteomes" id="UP000193648">
    <property type="component" value="Unassembled WGS sequence"/>
</dbReference>
<evidence type="ECO:0000256" key="2">
    <source>
        <dbReference type="ARBA" id="ARBA00022692"/>
    </source>
</evidence>
<feature type="compositionally biased region" description="Low complexity" evidence="5">
    <location>
        <begin position="416"/>
        <end position="434"/>
    </location>
</feature>
<evidence type="ECO:0000256" key="3">
    <source>
        <dbReference type="ARBA" id="ARBA00022989"/>
    </source>
</evidence>
<feature type="transmembrane region" description="Helical" evidence="6">
    <location>
        <begin position="185"/>
        <end position="205"/>
    </location>
</feature>
<organism evidence="8 9">
    <name type="scientific">Lobosporangium transversale</name>
    <dbReference type="NCBI Taxonomy" id="64571"/>
    <lineage>
        <taxon>Eukaryota</taxon>
        <taxon>Fungi</taxon>
        <taxon>Fungi incertae sedis</taxon>
        <taxon>Mucoromycota</taxon>
        <taxon>Mortierellomycotina</taxon>
        <taxon>Mortierellomycetes</taxon>
        <taxon>Mortierellales</taxon>
        <taxon>Mortierellaceae</taxon>
        <taxon>Lobosporangium</taxon>
    </lineage>
</organism>
<feature type="region of interest" description="Disordered" evidence="5">
    <location>
        <begin position="474"/>
        <end position="514"/>
    </location>
</feature>
<comment type="caution">
    <text evidence="8">The sequence shown here is derived from an EMBL/GenBank/DDBJ whole genome shotgun (WGS) entry which is preliminary data.</text>
</comment>
<feature type="transmembrane region" description="Helical" evidence="6">
    <location>
        <begin position="715"/>
        <end position="736"/>
    </location>
</feature>
<feature type="region of interest" description="Disordered" evidence="5">
    <location>
        <begin position="1"/>
        <end position="137"/>
    </location>
</feature>
<feature type="transmembrane region" description="Helical" evidence="6">
    <location>
        <begin position="772"/>
        <end position="791"/>
    </location>
</feature>
<proteinExistence type="predicted"/>
<keyword evidence="4 6" id="KW-0472">Membrane</keyword>
<dbReference type="PANTHER" id="PTHR11814">
    <property type="entry name" value="SULFATE TRANSPORTER"/>
    <property type="match status" value="1"/>
</dbReference>
<keyword evidence="2 6" id="KW-0812">Transmembrane</keyword>
<feature type="compositionally biased region" description="Polar residues" evidence="5">
    <location>
        <begin position="1"/>
        <end position="13"/>
    </location>
</feature>
<comment type="subcellular location">
    <subcellularLocation>
        <location evidence="1">Membrane</location>
        <topology evidence="1">Multi-pass membrane protein</topology>
    </subcellularLocation>
</comment>
<feature type="compositionally biased region" description="Low complexity" evidence="5">
    <location>
        <begin position="39"/>
        <end position="91"/>
    </location>
</feature>
<dbReference type="InterPro" id="IPR011547">
    <property type="entry name" value="SLC26A/SulP_dom"/>
</dbReference>
<evidence type="ECO:0000256" key="1">
    <source>
        <dbReference type="ARBA" id="ARBA00004141"/>
    </source>
</evidence>
<feature type="compositionally biased region" description="Polar residues" evidence="5">
    <location>
        <begin position="112"/>
        <end position="136"/>
    </location>
</feature>
<dbReference type="EMBL" id="MCFF01000006">
    <property type="protein sequence ID" value="ORZ26717.1"/>
    <property type="molecule type" value="Genomic_DNA"/>
</dbReference>
<evidence type="ECO:0000256" key="4">
    <source>
        <dbReference type="ARBA" id="ARBA00023136"/>
    </source>
</evidence>
<evidence type="ECO:0000256" key="6">
    <source>
        <dbReference type="SAM" id="Phobius"/>
    </source>
</evidence>
<feature type="transmembrane region" description="Helical" evidence="6">
    <location>
        <begin position="906"/>
        <end position="935"/>
    </location>
</feature>
<dbReference type="STRING" id="64571.A0A1Y2GWR8"/>
<feature type="transmembrane region" description="Helical" evidence="6">
    <location>
        <begin position="272"/>
        <end position="290"/>
    </location>
</feature>
<gene>
    <name evidence="8" type="ORF">BCR41DRAFT_332758</name>
</gene>